<evidence type="ECO:0000256" key="1">
    <source>
        <dbReference type="ARBA" id="ARBA00004496"/>
    </source>
</evidence>
<evidence type="ECO:0000256" key="11">
    <source>
        <dbReference type="ARBA" id="ARBA00022842"/>
    </source>
</evidence>
<evidence type="ECO:0000256" key="9">
    <source>
        <dbReference type="ARBA" id="ARBA00022723"/>
    </source>
</evidence>
<dbReference type="Gene3D" id="3.30.1490.100">
    <property type="entry name" value="DNA polymerase, Y-family, little finger domain"/>
    <property type="match status" value="1"/>
</dbReference>
<feature type="binding site" evidence="17">
    <location>
        <position position="11"/>
    </location>
    <ligand>
        <name>Mg(2+)</name>
        <dbReference type="ChEBI" id="CHEBI:18420"/>
    </ligand>
</feature>
<dbReference type="OrthoDB" id="9808813at2"/>
<keyword evidence="6 17" id="KW-0808">Transferase</keyword>
<dbReference type="SUPFAM" id="SSF100879">
    <property type="entry name" value="Lesion bypass DNA polymerase (Y-family), little finger domain"/>
    <property type="match status" value="1"/>
</dbReference>
<dbReference type="Gene3D" id="3.30.70.270">
    <property type="match status" value="1"/>
</dbReference>
<evidence type="ECO:0000256" key="3">
    <source>
        <dbReference type="ARBA" id="ARBA00011245"/>
    </source>
</evidence>
<dbReference type="InterPro" id="IPR043128">
    <property type="entry name" value="Rev_trsase/Diguanyl_cyclase"/>
</dbReference>
<evidence type="ECO:0000256" key="15">
    <source>
        <dbReference type="ARBA" id="ARBA00025589"/>
    </source>
</evidence>
<evidence type="ECO:0000256" key="17">
    <source>
        <dbReference type="HAMAP-Rule" id="MF_01113"/>
    </source>
</evidence>
<dbReference type="InterPro" id="IPR053848">
    <property type="entry name" value="IMS_HHH_1"/>
</dbReference>
<evidence type="ECO:0000259" key="18">
    <source>
        <dbReference type="PROSITE" id="PS50173"/>
    </source>
</evidence>
<proteinExistence type="inferred from homology"/>
<keyword evidence="9 17" id="KW-0479">Metal-binding</keyword>
<dbReference type="GO" id="GO:0003684">
    <property type="term" value="F:damaged DNA binding"/>
    <property type="evidence" value="ECO:0007669"/>
    <property type="project" value="InterPro"/>
</dbReference>
<evidence type="ECO:0000256" key="13">
    <source>
        <dbReference type="ARBA" id="ARBA00023125"/>
    </source>
</evidence>
<evidence type="ECO:0000256" key="6">
    <source>
        <dbReference type="ARBA" id="ARBA00022679"/>
    </source>
</evidence>
<keyword evidence="4 17" id="KW-0515">Mutator protein</keyword>
<dbReference type="Gene3D" id="1.10.150.20">
    <property type="entry name" value="5' to 3' exonuclease, C-terminal subdomain"/>
    <property type="match status" value="1"/>
</dbReference>
<comment type="similarity">
    <text evidence="2 17">Belongs to the DNA polymerase type-Y family.</text>
</comment>
<dbReference type="GO" id="GO:0006281">
    <property type="term" value="P:DNA repair"/>
    <property type="evidence" value="ECO:0007669"/>
    <property type="project" value="UniProtKB-UniRule"/>
</dbReference>
<dbReference type="HAMAP" id="MF_01113">
    <property type="entry name" value="DNApol_IV"/>
    <property type="match status" value="1"/>
</dbReference>
<evidence type="ECO:0000256" key="12">
    <source>
        <dbReference type="ARBA" id="ARBA00022932"/>
    </source>
</evidence>
<dbReference type="InterPro" id="IPR043502">
    <property type="entry name" value="DNA/RNA_pol_sf"/>
</dbReference>
<dbReference type="FunFam" id="3.30.1490.100:FF:000004">
    <property type="entry name" value="DNA polymerase IV"/>
    <property type="match status" value="1"/>
</dbReference>
<dbReference type="GO" id="GO:0042276">
    <property type="term" value="P:error-prone translesion synthesis"/>
    <property type="evidence" value="ECO:0007669"/>
    <property type="project" value="TreeGrafter"/>
</dbReference>
<dbReference type="GO" id="GO:0005829">
    <property type="term" value="C:cytosol"/>
    <property type="evidence" value="ECO:0007669"/>
    <property type="project" value="TreeGrafter"/>
</dbReference>
<organism evidence="19 20">
    <name type="scientific">Nocardioides baekrokdamisoli</name>
    <dbReference type="NCBI Taxonomy" id="1804624"/>
    <lineage>
        <taxon>Bacteria</taxon>
        <taxon>Bacillati</taxon>
        <taxon>Actinomycetota</taxon>
        <taxon>Actinomycetes</taxon>
        <taxon>Propionibacteriales</taxon>
        <taxon>Nocardioidaceae</taxon>
        <taxon>Nocardioides</taxon>
    </lineage>
</organism>
<keyword evidence="5 17" id="KW-0963">Cytoplasm</keyword>
<dbReference type="Proteomes" id="UP000271573">
    <property type="component" value="Chromosome"/>
</dbReference>
<reference evidence="19 20" key="1">
    <citation type="submission" date="2018-11" db="EMBL/GenBank/DDBJ databases">
        <title>Complete genome sequence of Nocardioides baekrokdamisoli strain KCTC 39748.</title>
        <authorList>
            <person name="Kang S.W."/>
            <person name="Lee K.C."/>
            <person name="Kim K.K."/>
            <person name="Kim J.S."/>
            <person name="Kim D.S."/>
            <person name="Ko S.H."/>
            <person name="Yang S.H."/>
            <person name="Shin Y.K."/>
            <person name="Lee J.S."/>
        </authorList>
    </citation>
    <scope>NUCLEOTIDE SEQUENCE [LARGE SCALE GENOMIC DNA]</scope>
    <source>
        <strain evidence="19 20">KCTC 39748</strain>
    </source>
</reference>
<dbReference type="GO" id="GO:0003887">
    <property type="term" value="F:DNA-directed DNA polymerase activity"/>
    <property type="evidence" value="ECO:0007669"/>
    <property type="project" value="UniProtKB-UniRule"/>
</dbReference>
<dbReference type="Gene3D" id="3.40.1170.60">
    <property type="match status" value="1"/>
</dbReference>
<accession>A0A3G9ID01</accession>
<evidence type="ECO:0000256" key="14">
    <source>
        <dbReference type="ARBA" id="ARBA00023204"/>
    </source>
</evidence>
<dbReference type="GO" id="GO:0009432">
    <property type="term" value="P:SOS response"/>
    <property type="evidence" value="ECO:0007669"/>
    <property type="project" value="TreeGrafter"/>
</dbReference>
<dbReference type="PANTHER" id="PTHR11076">
    <property type="entry name" value="DNA REPAIR POLYMERASE UMUC / TRANSFERASE FAMILY MEMBER"/>
    <property type="match status" value="1"/>
</dbReference>
<dbReference type="GO" id="GO:0006261">
    <property type="term" value="P:DNA-templated DNA replication"/>
    <property type="evidence" value="ECO:0007669"/>
    <property type="project" value="UniProtKB-UniRule"/>
</dbReference>
<dbReference type="AlphaFoldDB" id="A0A3G9ID01"/>
<comment type="subunit">
    <text evidence="3 17">Monomer.</text>
</comment>
<keyword evidence="14 17" id="KW-0234">DNA repair</keyword>
<evidence type="ECO:0000256" key="7">
    <source>
        <dbReference type="ARBA" id="ARBA00022695"/>
    </source>
</evidence>
<dbReference type="InterPro" id="IPR001126">
    <property type="entry name" value="UmuC"/>
</dbReference>
<dbReference type="EC" id="2.7.7.7" evidence="17"/>
<dbReference type="Pfam" id="PF21999">
    <property type="entry name" value="IMS_HHH_1"/>
    <property type="match status" value="1"/>
</dbReference>
<dbReference type="SUPFAM" id="SSF56672">
    <property type="entry name" value="DNA/RNA polymerases"/>
    <property type="match status" value="1"/>
</dbReference>
<comment type="subcellular location">
    <subcellularLocation>
        <location evidence="1 17">Cytoplasm</location>
    </subcellularLocation>
</comment>
<dbReference type="InterPro" id="IPR022880">
    <property type="entry name" value="DNApol_IV"/>
</dbReference>
<dbReference type="PROSITE" id="PS50173">
    <property type="entry name" value="UMUC"/>
    <property type="match status" value="1"/>
</dbReference>
<keyword evidence="7 17" id="KW-0548">Nucleotidyltransferase</keyword>
<keyword evidence="13 17" id="KW-0238">DNA-binding</keyword>
<protein>
    <recommendedName>
        <fullName evidence="17">DNA polymerase IV</fullName>
        <shortName evidence="17">Pol IV</shortName>
        <ecNumber evidence="17">2.7.7.7</ecNumber>
    </recommendedName>
</protein>
<dbReference type="CDD" id="cd03586">
    <property type="entry name" value="PolY_Pol_IV_kappa"/>
    <property type="match status" value="1"/>
</dbReference>
<dbReference type="Pfam" id="PF11799">
    <property type="entry name" value="IMS_C"/>
    <property type="match status" value="1"/>
</dbReference>
<dbReference type="PANTHER" id="PTHR11076:SF33">
    <property type="entry name" value="DNA POLYMERASE KAPPA"/>
    <property type="match status" value="1"/>
</dbReference>
<keyword evidence="8 17" id="KW-0235">DNA replication</keyword>
<gene>
    <name evidence="17 19" type="primary">dinB</name>
    <name evidence="19" type="ORF">Back2_05230</name>
</gene>
<keyword evidence="12 17" id="KW-0239">DNA-directed DNA polymerase</keyword>
<feature type="domain" description="UmuC" evidence="18">
    <location>
        <begin position="7"/>
        <end position="191"/>
    </location>
</feature>
<dbReference type="InterPro" id="IPR017961">
    <property type="entry name" value="DNA_pol_Y-fam_little_finger"/>
</dbReference>
<keyword evidence="20" id="KW-1185">Reference proteome</keyword>
<dbReference type="NCBIfam" id="NF002677">
    <property type="entry name" value="PRK02406.1"/>
    <property type="match status" value="1"/>
</dbReference>
<dbReference type="NCBIfam" id="NF002882">
    <property type="entry name" value="PRK03348.1"/>
    <property type="match status" value="1"/>
</dbReference>
<name>A0A3G9ID01_9ACTN</name>
<dbReference type="Pfam" id="PF00817">
    <property type="entry name" value="IMS"/>
    <property type="match status" value="1"/>
</dbReference>
<evidence type="ECO:0000256" key="2">
    <source>
        <dbReference type="ARBA" id="ARBA00010945"/>
    </source>
</evidence>
<evidence type="ECO:0000256" key="4">
    <source>
        <dbReference type="ARBA" id="ARBA00022457"/>
    </source>
</evidence>
<evidence type="ECO:0000256" key="8">
    <source>
        <dbReference type="ARBA" id="ARBA00022705"/>
    </source>
</evidence>
<keyword evidence="11 17" id="KW-0460">Magnesium</keyword>
<feature type="site" description="Substrate discrimination" evidence="17">
    <location>
        <position position="16"/>
    </location>
</feature>
<evidence type="ECO:0000256" key="16">
    <source>
        <dbReference type="ARBA" id="ARBA00049244"/>
    </source>
</evidence>
<comment type="function">
    <text evidence="15 17">Poorly processive, error-prone DNA polymerase involved in untargeted mutagenesis. Copies undamaged DNA at stalled replication forks, which arise in vivo from mismatched or misaligned primer ends. These misaligned primers can be extended by PolIV. Exhibits no 3'-5' exonuclease (proofreading) activity. May be involved in translesional synthesis, in conjunction with the beta clamp from PolIII.</text>
</comment>
<dbReference type="FunFam" id="3.40.1170.60:FF:000001">
    <property type="entry name" value="DNA polymerase IV"/>
    <property type="match status" value="1"/>
</dbReference>
<evidence type="ECO:0000256" key="5">
    <source>
        <dbReference type="ARBA" id="ARBA00022490"/>
    </source>
</evidence>
<dbReference type="GO" id="GO:0000287">
    <property type="term" value="F:magnesium ion binding"/>
    <property type="evidence" value="ECO:0007669"/>
    <property type="project" value="UniProtKB-UniRule"/>
</dbReference>
<dbReference type="KEGG" id="nbe:Back2_05230"/>
<comment type="catalytic activity">
    <reaction evidence="16 17">
        <text>DNA(n) + a 2'-deoxyribonucleoside 5'-triphosphate = DNA(n+1) + diphosphate</text>
        <dbReference type="Rhea" id="RHEA:22508"/>
        <dbReference type="Rhea" id="RHEA-COMP:17339"/>
        <dbReference type="Rhea" id="RHEA-COMP:17340"/>
        <dbReference type="ChEBI" id="CHEBI:33019"/>
        <dbReference type="ChEBI" id="CHEBI:61560"/>
        <dbReference type="ChEBI" id="CHEBI:173112"/>
        <dbReference type="EC" id="2.7.7.7"/>
    </reaction>
</comment>
<evidence type="ECO:0000313" key="19">
    <source>
        <dbReference type="EMBL" id="BBH16236.1"/>
    </source>
</evidence>
<dbReference type="EMBL" id="AP019307">
    <property type="protein sequence ID" value="BBH16236.1"/>
    <property type="molecule type" value="Genomic_DNA"/>
</dbReference>
<feature type="binding site" evidence="17">
    <location>
        <position position="105"/>
    </location>
    <ligand>
        <name>Mg(2+)</name>
        <dbReference type="ChEBI" id="CHEBI:18420"/>
    </ligand>
</feature>
<keyword evidence="10 17" id="KW-0227">DNA damage</keyword>
<evidence type="ECO:0000313" key="20">
    <source>
        <dbReference type="Proteomes" id="UP000271573"/>
    </source>
</evidence>
<feature type="active site" evidence="17">
    <location>
        <position position="106"/>
    </location>
</feature>
<dbReference type="InterPro" id="IPR036775">
    <property type="entry name" value="DNA_pol_Y-fam_lit_finger_sf"/>
</dbReference>
<evidence type="ECO:0000256" key="10">
    <source>
        <dbReference type="ARBA" id="ARBA00022763"/>
    </source>
</evidence>
<dbReference type="InterPro" id="IPR050116">
    <property type="entry name" value="DNA_polymerase-Y"/>
</dbReference>
<sequence>MRSEASVMHLDLDAFYASVEQRDKPSLRGKAVIVGGTGNRGVVSTASYEARVFGVRSAMSIREARARCPHAAFLVPRFRAYQEASRAVMKVLAEVSETYEPLSLDEAFVDLADANLPDLNVPTVTAVAEDVRAAVREATGGLTASVGLASSKFLAKIASDMRKPDGLMVIEPGTEQELLRPLPVGVIPGIGPATRQRLSRVGIHTVADLELMSEDELVSVLGASQGQGLYRLARAEDDRRVHASREAKSVSVEGTYDTDIADRTLLRQLLSRQAGEVARRLQKHGLSGRTISIKVRQYDFTTVSRSATLPEPTDAVGVITRLAQALLEEVDTDGGVRLLGVGVSGLADWVQEDLFGSEPEDEPEVDTTAFVRRSSGWHPGQDVIHSEYGPGWVWGSGRGVVTVRFETALTGPGPVHSFKAEDAALSRPDESSS</sequence>
<comment type="cofactor">
    <cofactor evidence="17">
        <name>Mg(2+)</name>
        <dbReference type="ChEBI" id="CHEBI:18420"/>
    </cofactor>
    <text evidence="17">Binds 2 magnesium ions per subunit.</text>
</comment>
<dbReference type="RefSeq" id="WP_125566501.1">
    <property type="nucleotide sequence ID" value="NZ_AP019307.1"/>
</dbReference>